<feature type="transmembrane region" description="Helical" evidence="1">
    <location>
        <begin position="97"/>
        <end position="118"/>
    </location>
</feature>
<dbReference type="PaxDb" id="4081-Solyc12g082700.1.1"/>
<dbReference type="Gramene" id="Solyc12g082700.1.1">
    <property type="protein sequence ID" value="Solyc12g082700.1.1"/>
    <property type="gene ID" value="Solyc12g082700.1"/>
</dbReference>
<reference evidence="2" key="2">
    <citation type="submission" date="2015-06" db="UniProtKB">
        <authorList>
            <consortium name="EnsemblPlants"/>
        </authorList>
    </citation>
    <scope>IDENTIFICATION</scope>
    <source>
        <strain evidence="2">cv. Heinz 1706</strain>
    </source>
</reference>
<reference evidence="2" key="1">
    <citation type="journal article" date="2012" name="Nature">
        <title>The tomato genome sequence provides insights into fleshy fruit evolution.</title>
        <authorList>
            <consortium name="Tomato Genome Consortium"/>
        </authorList>
    </citation>
    <scope>NUCLEOTIDE SEQUENCE [LARGE SCALE GENOMIC DNA]</scope>
    <source>
        <strain evidence="2">cv. Heinz 1706</strain>
    </source>
</reference>
<evidence type="ECO:0000313" key="3">
    <source>
        <dbReference type="Proteomes" id="UP000004994"/>
    </source>
</evidence>
<organism evidence="2">
    <name type="scientific">Solanum lycopersicum</name>
    <name type="common">Tomato</name>
    <name type="synonym">Lycopersicon esculentum</name>
    <dbReference type="NCBI Taxonomy" id="4081"/>
    <lineage>
        <taxon>Eukaryota</taxon>
        <taxon>Viridiplantae</taxon>
        <taxon>Streptophyta</taxon>
        <taxon>Embryophyta</taxon>
        <taxon>Tracheophyta</taxon>
        <taxon>Spermatophyta</taxon>
        <taxon>Magnoliopsida</taxon>
        <taxon>eudicotyledons</taxon>
        <taxon>Gunneridae</taxon>
        <taxon>Pentapetalae</taxon>
        <taxon>asterids</taxon>
        <taxon>lamiids</taxon>
        <taxon>Solanales</taxon>
        <taxon>Solanaceae</taxon>
        <taxon>Solanoideae</taxon>
        <taxon>Solaneae</taxon>
        <taxon>Solanum</taxon>
        <taxon>Solanum subgen. Lycopersicon</taxon>
    </lineage>
</organism>
<name>K4DGJ0_SOLLC</name>
<keyword evidence="3" id="KW-1185">Reference proteome</keyword>
<dbReference type="InParanoid" id="K4DGJ0"/>
<evidence type="ECO:0000313" key="2">
    <source>
        <dbReference type="EnsemblPlants" id="Solyc12g082700.1.1"/>
    </source>
</evidence>
<dbReference type="HOGENOM" id="CLU_2065595_0_0_1"/>
<feature type="transmembrane region" description="Helical" evidence="1">
    <location>
        <begin position="22"/>
        <end position="39"/>
    </location>
</feature>
<keyword evidence="1" id="KW-0812">Transmembrane</keyword>
<dbReference type="EnsemblPlants" id="Solyc12g082700.1.1">
    <property type="protein sequence ID" value="Solyc12g082700.1.1"/>
    <property type="gene ID" value="Solyc12g082700.1"/>
</dbReference>
<evidence type="ECO:0000256" key="1">
    <source>
        <dbReference type="SAM" id="Phobius"/>
    </source>
</evidence>
<dbReference type="Proteomes" id="UP000004994">
    <property type="component" value="Chromosome 12"/>
</dbReference>
<dbReference type="AlphaFoldDB" id="K4DGJ0"/>
<sequence>MLGNAPMEGLSEHYTTSHIEDVFLFHPIVFFLVFSIVYWKSTFLGFWWKIGKPSPQGLGALKGWNDFRALVISFSPTVESMELDILLRFCVLELRFFLFYCWWLMVMRVLQMFVMWFMI</sequence>
<keyword evidence="1" id="KW-1133">Transmembrane helix</keyword>
<accession>K4DGJ0</accession>
<proteinExistence type="predicted"/>
<keyword evidence="1" id="KW-0472">Membrane</keyword>
<protein>
    <submittedName>
        <fullName evidence="2">Uncharacterized protein</fullName>
    </submittedName>
</protein>